<reference evidence="1 2" key="1">
    <citation type="submission" date="2019-08" db="EMBL/GenBank/DDBJ databases">
        <title>In-depth cultivation of the pig gut microbiome towards novel bacterial diversity and tailored functional studies.</title>
        <authorList>
            <person name="Wylensek D."/>
            <person name="Hitch T.C.A."/>
            <person name="Clavel T."/>
        </authorList>
    </citation>
    <scope>NUCLEOTIDE SEQUENCE [LARGE SCALE GENOMIC DNA]</scope>
    <source>
        <strain evidence="1 2">WCA-380-WT-3A</strain>
    </source>
</reference>
<gene>
    <name evidence="1" type="ORF">FYJ43_11185</name>
</gene>
<keyword evidence="2" id="KW-1185">Reference proteome</keyword>
<dbReference type="RefSeq" id="WP_154564777.1">
    <property type="nucleotide sequence ID" value="NZ_VUMG01000004.1"/>
</dbReference>
<dbReference type="EMBL" id="VUMG01000004">
    <property type="protein sequence ID" value="MSS46566.1"/>
    <property type="molecule type" value="Genomic_DNA"/>
</dbReference>
<proteinExistence type="predicted"/>
<evidence type="ECO:0000313" key="1">
    <source>
        <dbReference type="EMBL" id="MSS46566.1"/>
    </source>
</evidence>
<dbReference type="Proteomes" id="UP000466104">
    <property type="component" value="Unassembled WGS sequence"/>
</dbReference>
<accession>A0A7K0J9E4</accession>
<protein>
    <submittedName>
        <fullName evidence="1">Uncharacterized protein</fullName>
    </submittedName>
</protein>
<sequence length="127" mass="14070">MAKTRKSTTPGLVKTVIEAGTPLARDLWDSINADGRAEAWAKSGYSKARTSVTSKIGLGRVQLTVDRVLKYADNSSNSKAQQWRDEAHDIASLIPLVKVQRSKERRKSTVILQRRADSLLADVLNEH</sequence>
<name>A0A7K0J9E4_9ACTN</name>
<organism evidence="1 2">
    <name type="scientific">Cutibacterium porci</name>
    <dbReference type="NCBI Taxonomy" id="2605781"/>
    <lineage>
        <taxon>Bacteria</taxon>
        <taxon>Bacillati</taxon>
        <taxon>Actinomycetota</taxon>
        <taxon>Actinomycetes</taxon>
        <taxon>Propionibacteriales</taxon>
        <taxon>Propionibacteriaceae</taxon>
        <taxon>Cutibacterium</taxon>
    </lineage>
</organism>
<dbReference type="AlphaFoldDB" id="A0A7K0J9E4"/>
<evidence type="ECO:0000313" key="2">
    <source>
        <dbReference type="Proteomes" id="UP000466104"/>
    </source>
</evidence>
<comment type="caution">
    <text evidence="1">The sequence shown here is derived from an EMBL/GenBank/DDBJ whole genome shotgun (WGS) entry which is preliminary data.</text>
</comment>